<feature type="non-terminal residue" evidence="1">
    <location>
        <position position="115"/>
    </location>
</feature>
<evidence type="ECO:0000313" key="1">
    <source>
        <dbReference type="EMBL" id="RUP45306.1"/>
    </source>
</evidence>
<dbReference type="Proteomes" id="UP000268093">
    <property type="component" value="Unassembled WGS sequence"/>
</dbReference>
<dbReference type="EMBL" id="RBNI01007482">
    <property type="protein sequence ID" value="RUP45306.1"/>
    <property type="molecule type" value="Genomic_DNA"/>
</dbReference>
<reference evidence="1 2" key="1">
    <citation type="journal article" date="2018" name="New Phytol.">
        <title>Phylogenomics of Endogonaceae and evolution of mycorrhizas within Mucoromycota.</title>
        <authorList>
            <person name="Chang Y."/>
            <person name="Desiro A."/>
            <person name="Na H."/>
            <person name="Sandor L."/>
            <person name="Lipzen A."/>
            <person name="Clum A."/>
            <person name="Barry K."/>
            <person name="Grigoriev I.V."/>
            <person name="Martin F.M."/>
            <person name="Stajich J.E."/>
            <person name="Smith M.E."/>
            <person name="Bonito G."/>
            <person name="Spatafora J.W."/>
        </authorList>
    </citation>
    <scope>NUCLEOTIDE SEQUENCE [LARGE SCALE GENOMIC DNA]</scope>
    <source>
        <strain evidence="1 2">GMNB39</strain>
    </source>
</reference>
<comment type="caution">
    <text evidence="1">The sequence shown here is derived from an EMBL/GenBank/DDBJ whole genome shotgun (WGS) entry which is preliminary data.</text>
</comment>
<evidence type="ECO:0000313" key="2">
    <source>
        <dbReference type="Proteomes" id="UP000268093"/>
    </source>
</evidence>
<accession>A0A433D376</accession>
<keyword evidence="2" id="KW-1185">Reference proteome</keyword>
<sequence length="115" mass="13452">MRITRSTRKGGSVRSCKLLRQAQRYGFFVLLHFGPCLCCSAPRVSRSCVISYIYQDLLPHIPFVHQRLCRFYFLASFLTVHSESIIVNYKSFLRGGGKKKKKKKGRKRHLRFVLK</sequence>
<gene>
    <name evidence="1" type="ORF">BC936DRAFT_148330</name>
</gene>
<protein>
    <submittedName>
        <fullName evidence="1">Uncharacterized protein</fullName>
    </submittedName>
</protein>
<organism evidence="1 2">
    <name type="scientific">Jimgerdemannia flammicorona</name>
    <dbReference type="NCBI Taxonomy" id="994334"/>
    <lineage>
        <taxon>Eukaryota</taxon>
        <taxon>Fungi</taxon>
        <taxon>Fungi incertae sedis</taxon>
        <taxon>Mucoromycota</taxon>
        <taxon>Mucoromycotina</taxon>
        <taxon>Endogonomycetes</taxon>
        <taxon>Endogonales</taxon>
        <taxon>Endogonaceae</taxon>
        <taxon>Jimgerdemannia</taxon>
    </lineage>
</organism>
<proteinExistence type="predicted"/>
<name>A0A433D376_9FUNG</name>
<dbReference type="AlphaFoldDB" id="A0A433D376"/>